<evidence type="ECO:0000313" key="2">
    <source>
        <dbReference type="Proteomes" id="UP001152561"/>
    </source>
</evidence>
<dbReference type="SUPFAM" id="SSF53474">
    <property type="entry name" value="alpha/beta-Hydrolases"/>
    <property type="match status" value="1"/>
</dbReference>
<organism evidence="1 2">
    <name type="scientific">Anisodus acutangulus</name>
    <dbReference type="NCBI Taxonomy" id="402998"/>
    <lineage>
        <taxon>Eukaryota</taxon>
        <taxon>Viridiplantae</taxon>
        <taxon>Streptophyta</taxon>
        <taxon>Embryophyta</taxon>
        <taxon>Tracheophyta</taxon>
        <taxon>Spermatophyta</taxon>
        <taxon>Magnoliopsida</taxon>
        <taxon>eudicotyledons</taxon>
        <taxon>Gunneridae</taxon>
        <taxon>Pentapetalae</taxon>
        <taxon>asterids</taxon>
        <taxon>lamiids</taxon>
        <taxon>Solanales</taxon>
        <taxon>Solanaceae</taxon>
        <taxon>Solanoideae</taxon>
        <taxon>Hyoscyameae</taxon>
        <taxon>Anisodus</taxon>
    </lineage>
</organism>
<dbReference type="InterPro" id="IPR029058">
    <property type="entry name" value="AB_hydrolase_fold"/>
</dbReference>
<dbReference type="EMBL" id="JAJAGQ010000019">
    <property type="protein sequence ID" value="KAJ8533657.1"/>
    <property type="molecule type" value="Genomic_DNA"/>
</dbReference>
<dbReference type="PANTHER" id="PTHR10992:SF1002">
    <property type="entry name" value="SALICYLIC ACID-BINDING PROTEIN 2-LIKE"/>
    <property type="match status" value="1"/>
</dbReference>
<gene>
    <name evidence="1" type="ORF">K7X08_006981</name>
</gene>
<sequence length="138" mass="15367">MIISNRNKKITGCCIYQENLAITELKLIKKSIQVNISSVLCPFLSKGEENMKFLLLCFLLLFLVQVGYAKGSSEKQSTKLSKHFVLVHGSCHGAQSWYKLMALIRSSGHNVTAIDLAASGINPQQHSMFHLFLSTLSH</sequence>
<accession>A0A9Q1QXV0</accession>
<dbReference type="GO" id="GO:0080032">
    <property type="term" value="F:methyl jasmonate esterase activity"/>
    <property type="evidence" value="ECO:0007669"/>
    <property type="project" value="TreeGrafter"/>
</dbReference>
<protein>
    <submittedName>
        <fullName evidence="1">Uncharacterized protein</fullName>
    </submittedName>
</protein>
<name>A0A9Q1QXV0_9SOLA</name>
<dbReference type="GO" id="GO:0009696">
    <property type="term" value="P:salicylic acid metabolic process"/>
    <property type="evidence" value="ECO:0007669"/>
    <property type="project" value="TreeGrafter"/>
</dbReference>
<proteinExistence type="predicted"/>
<reference evidence="2" key="1">
    <citation type="journal article" date="2023" name="Proc. Natl. Acad. Sci. U.S.A.">
        <title>Genomic and structural basis for evolution of tropane alkaloid biosynthesis.</title>
        <authorList>
            <person name="Wanga Y.-J."/>
            <person name="Taina T."/>
            <person name="Yua J.-Y."/>
            <person name="Lia J."/>
            <person name="Xua B."/>
            <person name="Chenc J."/>
            <person name="D'Auriad J.C."/>
            <person name="Huanga J.-P."/>
            <person name="Huanga S.-X."/>
        </authorList>
    </citation>
    <scope>NUCLEOTIDE SEQUENCE [LARGE SCALE GENOMIC DNA]</scope>
    <source>
        <strain evidence="2">cv. KIB-2019</strain>
    </source>
</reference>
<dbReference type="PANTHER" id="PTHR10992">
    <property type="entry name" value="METHYLESTERASE FAMILY MEMBER"/>
    <property type="match status" value="1"/>
</dbReference>
<dbReference type="GO" id="GO:0080030">
    <property type="term" value="F:methyl indole-3-acetate esterase activity"/>
    <property type="evidence" value="ECO:0007669"/>
    <property type="project" value="TreeGrafter"/>
</dbReference>
<dbReference type="InterPro" id="IPR045889">
    <property type="entry name" value="MES/HNL"/>
</dbReference>
<dbReference type="Proteomes" id="UP001152561">
    <property type="component" value="Unassembled WGS sequence"/>
</dbReference>
<keyword evidence="2" id="KW-1185">Reference proteome</keyword>
<dbReference type="Gene3D" id="3.40.50.1820">
    <property type="entry name" value="alpha/beta hydrolase"/>
    <property type="match status" value="1"/>
</dbReference>
<comment type="caution">
    <text evidence="1">The sequence shown here is derived from an EMBL/GenBank/DDBJ whole genome shotgun (WGS) entry which is preliminary data.</text>
</comment>
<evidence type="ECO:0000313" key="1">
    <source>
        <dbReference type="EMBL" id="KAJ8533657.1"/>
    </source>
</evidence>
<dbReference type="GO" id="GO:0080031">
    <property type="term" value="F:methyl salicylate esterase activity"/>
    <property type="evidence" value="ECO:0007669"/>
    <property type="project" value="TreeGrafter"/>
</dbReference>
<dbReference type="GO" id="GO:0009694">
    <property type="term" value="P:jasmonic acid metabolic process"/>
    <property type="evidence" value="ECO:0007669"/>
    <property type="project" value="TreeGrafter"/>
</dbReference>
<dbReference type="AlphaFoldDB" id="A0A9Q1QXV0"/>
<dbReference type="OrthoDB" id="408373at2759"/>